<dbReference type="EMBL" id="JAOYOD010000001">
    <property type="protein sequence ID" value="MCV9387744.1"/>
    <property type="molecule type" value="Genomic_DNA"/>
</dbReference>
<dbReference type="PANTHER" id="PTHR43851">
    <property type="match status" value="1"/>
</dbReference>
<dbReference type="PANTHER" id="PTHR43851:SF3">
    <property type="entry name" value="COENZYME Q8"/>
    <property type="match status" value="1"/>
</dbReference>
<dbReference type="Proteomes" id="UP001300692">
    <property type="component" value="Unassembled WGS sequence"/>
</dbReference>
<name>A0ABT3CW49_9BACT</name>
<proteinExistence type="predicted"/>
<dbReference type="InterPro" id="IPR051409">
    <property type="entry name" value="Atypical_kinase_ADCK"/>
</dbReference>
<gene>
    <name evidence="2" type="ORF">N7U62_13765</name>
</gene>
<dbReference type="RefSeq" id="WP_264138564.1">
    <property type="nucleotide sequence ID" value="NZ_JAOYOD010000001.1"/>
</dbReference>
<evidence type="ECO:0000313" key="2">
    <source>
        <dbReference type="EMBL" id="MCV9387744.1"/>
    </source>
</evidence>
<evidence type="ECO:0000313" key="3">
    <source>
        <dbReference type="Proteomes" id="UP001300692"/>
    </source>
</evidence>
<dbReference type="SUPFAM" id="SSF56112">
    <property type="entry name" value="Protein kinase-like (PK-like)"/>
    <property type="match status" value="1"/>
</dbReference>
<accession>A0ABT3CW49</accession>
<evidence type="ECO:0000259" key="1">
    <source>
        <dbReference type="Pfam" id="PF03109"/>
    </source>
</evidence>
<dbReference type="Gene3D" id="1.10.510.10">
    <property type="entry name" value="Transferase(Phosphotransferase) domain 1"/>
    <property type="match status" value="1"/>
</dbReference>
<keyword evidence="3" id="KW-1185">Reference proteome</keyword>
<dbReference type="InterPro" id="IPR004147">
    <property type="entry name" value="ABC1_dom"/>
</dbReference>
<dbReference type="Pfam" id="PF03109">
    <property type="entry name" value="ABC1"/>
    <property type="match status" value="1"/>
</dbReference>
<protein>
    <submittedName>
        <fullName evidence="2">AarF/UbiB family protein</fullName>
    </submittedName>
</protein>
<reference evidence="2 3" key="1">
    <citation type="submission" date="2022-10" db="EMBL/GenBank/DDBJ databases">
        <title>Comparative genomics and taxonomic characterization of three novel marine species of genus Reichenbachiella exhibiting antioxidant and polysaccharide degradation activities.</title>
        <authorList>
            <person name="Muhammad N."/>
            <person name="Lee Y.-J."/>
            <person name="Ko J."/>
            <person name="Kim S.-G."/>
        </authorList>
    </citation>
    <scope>NUCLEOTIDE SEQUENCE [LARGE SCALE GENOMIC DNA]</scope>
    <source>
        <strain evidence="2 3">ABR2-5</strain>
    </source>
</reference>
<feature type="domain" description="ABC1 atypical kinase-like" evidence="1">
    <location>
        <begin position="94"/>
        <end position="315"/>
    </location>
</feature>
<sequence>MKSIDKIPVGKVSRASKLISTGLKVGTNQLKYYGDRLINPEDARERLNEKNAEDIYNSLSQLKGSSLKVAQMLSMDKNVLPEAYVEKFSLAQFSVPALSAPLVNKTFLKYFGQRPQELFDEFVSEASHAASIGQVHKAVKDGKELAVKIQYPGVAESISSDLAIVKPIAKQMFNLKGGDTERYFREVESKLLEETDYVLELNRSLEITQACSVIPHLRFPNYYKDWSNERIITMDWMHGTHLSAFEKSNQAQALADQLGQTLWDFYMYQIHVLRKVHADPHPGNFLVNDQGELVAIDFGCIKEIPESFYTPYFELADYENIHNDELFEAKLFELEILKKEDSAEEHAFFKSFFQELLALFTTPLQSDSFDFNNADFFNKIAEKGQQISKDKAFRKFNQNRGSEHFIYMNRTFFGLYNLLFALKSNVRVKDFVKYSPDPNLPIIKKAS</sequence>
<dbReference type="InterPro" id="IPR011009">
    <property type="entry name" value="Kinase-like_dom_sf"/>
</dbReference>
<comment type="caution">
    <text evidence="2">The sequence shown here is derived from an EMBL/GenBank/DDBJ whole genome shotgun (WGS) entry which is preliminary data.</text>
</comment>
<organism evidence="2 3">
    <name type="scientific">Reichenbachiella ulvae</name>
    <dbReference type="NCBI Taxonomy" id="2980104"/>
    <lineage>
        <taxon>Bacteria</taxon>
        <taxon>Pseudomonadati</taxon>
        <taxon>Bacteroidota</taxon>
        <taxon>Cytophagia</taxon>
        <taxon>Cytophagales</taxon>
        <taxon>Reichenbachiellaceae</taxon>
        <taxon>Reichenbachiella</taxon>
    </lineage>
</organism>